<proteinExistence type="predicted"/>
<feature type="coiled-coil region" evidence="1">
    <location>
        <begin position="1"/>
        <end position="78"/>
    </location>
</feature>
<dbReference type="EMBL" id="CP001102">
    <property type="protein sequence ID" value="ACE06248.1"/>
    <property type="molecule type" value="Genomic_DNA"/>
</dbReference>
<accession>B3ESP6</accession>
<dbReference type="KEGG" id="aas:Aasi_0879"/>
<dbReference type="RefSeq" id="WP_012473011.1">
    <property type="nucleotide sequence ID" value="NC_010830.1"/>
</dbReference>
<keyword evidence="3" id="KW-1185">Reference proteome</keyword>
<dbReference type="Proteomes" id="UP000001227">
    <property type="component" value="Chromosome"/>
</dbReference>
<evidence type="ECO:0000313" key="3">
    <source>
        <dbReference type="Proteomes" id="UP000001227"/>
    </source>
</evidence>
<keyword evidence="1" id="KW-0175">Coiled coil</keyword>
<sequence>MISSNEQAEAYEHQLQEALKAKSVATVKIYKAEIDRLEKEIKLLEEAKSKKGLTVGDVMQMELVIDSKRRDVRELNEKVDDRIAGDLELDEEEKEKMAIYKATRDLKELDDFLEKDRQRIQAKYSHLWSL</sequence>
<dbReference type="AlphaFoldDB" id="B3ESP6"/>
<protein>
    <submittedName>
        <fullName evidence="2">Uncharacterized protein</fullName>
    </submittedName>
</protein>
<reference evidence="2 3" key="1">
    <citation type="journal article" date="2010" name="J. Bacteriol.">
        <title>The genome of the amoeba symbiont 'Candidatus Amoebophilus asiaticus' reveals common mechanisms for host cell interaction among amoeba-associated bacteria.</title>
        <authorList>
            <person name="Schmitz-Esser S."/>
            <person name="Tischler P."/>
            <person name="Arnold R."/>
            <person name="Montanaro J."/>
            <person name="Wagner M."/>
            <person name="Rattei T."/>
            <person name="Horn M."/>
        </authorList>
    </citation>
    <scope>NUCLEOTIDE SEQUENCE [LARGE SCALE GENOMIC DNA]</scope>
    <source>
        <strain evidence="2 3">5a2</strain>
    </source>
</reference>
<gene>
    <name evidence="2" type="ordered locus">Aasi_0879</name>
</gene>
<dbReference type="HOGENOM" id="CLU_1933595_0_0_10"/>
<evidence type="ECO:0000256" key="1">
    <source>
        <dbReference type="SAM" id="Coils"/>
    </source>
</evidence>
<name>B3ESP6_AMOA5</name>
<evidence type="ECO:0000313" key="2">
    <source>
        <dbReference type="EMBL" id="ACE06248.1"/>
    </source>
</evidence>
<dbReference type="STRING" id="452471.Aasi_0879"/>
<organism evidence="2 3">
    <name type="scientific">Amoebophilus asiaticus (strain 5a2)</name>
    <dbReference type="NCBI Taxonomy" id="452471"/>
    <lineage>
        <taxon>Bacteria</taxon>
        <taxon>Pseudomonadati</taxon>
        <taxon>Bacteroidota</taxon>
        <taxon>Cytophagia</taxon>
        <taxon>Cytophagales</taxon>
        <taxon>Amoebophilaceae</taxon>
        <taxon>Candidatus Amoebophilus</taxon>
    </lineage>
</organism>